<keyword evidence="12" id="KW-1185">Reference proteome</keyword>
<dbReference type="PROSITE" id="PS00197">
    <property type="entry name" value="2FE2S_FER_1"/>
    <property type="match status" value="1"/>
</dbReference>
<comment type="caution">
    <text evidence="11">The sequence shown here is derived from an EMBL/GenBank/DDBJ whole genome shotgun (WGS) entry which is preliminary data.</text>
</comment>
<dbReference type="PROSITE" id="PS51384">
    <property type="entry name" value="FAD_FR"/>
    <property type="match status" value="1"/>
</dbReference>
<comment type="cofactor">
    <cofactor evidence="1">
        <name>FAD</name>
        <dbReference type="ChEBI" id="CHEBI:57692"/>
    </cofactor>
</comment>
<gene>
    <name evidence="11" type="ORF">HF526_31880</name>
</gene>
<dbReference type="SUPFAM" id="SSF54292">
    <property type="entry name" value="2Fe-2S ferredoxin-like"/>
    <property type="match status" value="1"/>
</dbReference>
<evidence type="ECO:0000256" key="4">
    <source>
        <dbReference type="ARBA" id="ARBA00022723"/>
    </source>
</evidence>
<evidence type="ECO:0000256" key="6">
    <source>
        <dbReference type="ARBA" id="ARBA00023002"/>
    </source>
</evidence>
<accession>A0ABX1SK09</accession>
<dbReference type="PROSITE" id="PS51085">
    <property type="entry name" value="2FE2S_FER_2"/>
    <property type="match status" value="1"/>
</dbReference>
<keyword evidence="4" id="KW-0479">Metal-binding</keyword>
<dbReference type="PANTHER" id="PTHR47354">
    <property type="entry name" value="NADH OXIDOREDUCTASE HCR"/>
    <property type="match status" value="1"/>
</dbReference>
<evidence type="ECO:0000313" key="12">
    <source>
        <dbReference type="Proteomes" id="UP000820669"/>
    </source>
</evidence>
<feature type="domain" description="2Fe-2S ferredoxin-type" evidence="9">
    <location>
        <begin position="259"/>
        <end position="349"/>
    </location>
</feature>
<evidence type="ECO:0000256" key="8">
    <source>
        <dbReference type="ARBA" id="ARBA00023014"/>
    </source>
</evidence>
<dbReference type="InterPro" id="IPR001433">
    <property type="entry name" value="OxRdtase_FAD/NAD-bd"/>
</dbReference>
<dbReference type="EMBL" id="JAAXLA010000105">
    <property type="protein sequence ID" value="NMI01862.1"/>
    <property type="molecule type" value="Genomic_DNA"/>
</dbReference>
<dbReference type="InterPro" id="IPR017927">
    <property type="entry name" value="FAD-bd_FR_type"/>
</dbReference>
<evidence type="ECO:0000259" key="10">
    <source>
        <dbReference type="PROSITE" id="PS51384"/>
    </source>
</evidence>
<dbReference type="PRINTS" id="PR00406">
    <property type="entry name" value="CYTB5RDTASE"/>
</dbReference>
<dbReference type="Gene3D" id="3.40.50.80">
    <property type="entry name" value="Nucleotide-binding domain of ferredoxin-NADP reductase (FNR) module"/>
    <property type="match status" value="1"/>
</dbReference>
<feature type="domain" description="FAD-binding FR-type" evidence="10">
    <location>
        <begin position="1"/>
        <end position="102"/>
    </location>
</feature>
<keyword evidence="8" id="KW-0411">Iron-sulfur</keyword>
<dbReference type="CDD" id="cd00207">
    <property type="entry name" value="fer2"/>
    <property type="match status" value="1"/>
</dbReference>
<dbReference type="PANTHER" id="PTHR47354:SF8">
    <property type="entry name" value="1,2-PHENYLACETYL-COA EPOXIDASE, SUBUNIT E"/>
    <property type="match status" value="1"/>
</dbReference>
<evidence type="ECO:0000256" key="5">
    <source>
        <dbReference type="ARBA" id="ARBA00022827"/>
    </source>
</evidence>
<evidence type="ECO:0000256" key="7">
    <source>
        <dbReference type="ARBA" id="ARBA00023004"/>
    </source>
</evidence>
<organism evidence="11 12">
    <name type="scientific">Pseudonocardia acidicola</name>
    <dbReference type="NCBI Taxonomy" id="2724939"/>
    <lineage>
        <taxon>Bacteria</taxon>
        <taxon>Bacillati</taxon>
        <taxon>Actinomycetota</taxon>
        <taxon>Actinomycetes</taxon>
        <taxon>Pseudonocardiales</taxon>
        <taxon>Pseudonocardiaceae</taxon>
        <taxon>Pseudonocardia</taxon>
    </lineage>
</organism>
<dbReference type="CDD" id="cd06214">
    <property type="entry name" value="PA_degradation_oxidoreductase_like"/>
    <property type="match status" value="1"/>
</dbReference>
<dbReference type="InterPro" id="IPR006058">
    <property type="entry name" value="2Fe2S_fd_BS"/>
</dbReference>
<dbReference type="Pfam" id="PF00111">
    <property type="entry name" value="Fer2"/>
    <property type="match status" value="1"/>
</dbReference>
<evidence type="ECO:0000256" key="2">
    <source>
        <dbReference type="ARBA" id="ARBA00022630"/>
    </source>
</evidence>
<dbReference type="InterPro" id="IPR050415">
    <property type="entry name" value="MRET"/>
</dbReference>
<dbReference type="PRINTS" id="PR00371">
    <property type="entry name" value="FPNCR"/>
</dbReference>
<dbReference type="InterPro" id="IPR012675">
    <property type="entry name" value="Beta-grasp_dom_sf"/>
</dbReference>
<dbReference type="Pfam" id="PF00970">
    <property type="entry name" value="FAD_binding_6"/>
    <property type="match status" value="1"/>
</dbReference>
<dbReference type="Proteomes" id="UP000820669">
    <property type="component" value="Unassembled WGS sequence"/>
</dbReference>
<proteinExistence type="predicted"/>
<dbReference type="InterPro" id="IPR008333">
    <property type="entry name" value="Cbr1-like_FAD-bd_dom"/>
</dbReference>
<evidence type="ECO:0000256" key="1">
    <source>
        <dbReference type="ARBA" id="ARBA00001974"/>
    </source>
</evidence>
<dbReference type="InterPro" id="IPR017938">
    <property type="entry name" value="Riboflavin_synthase-like_b-brl"/>
</dbReference>
<dbReference type="SUPFAM" id="SSF52343">
    <property type="entry name" value="Ferredoxin reductase-like, C-terminal NADP-linked domain"/>
    <property type="match status" value="1"/>
</dbReference>
<dbReference type="InterPro" id="IPR036010">
    <property type="entry name" value="2Fe-2S_ferredoxin-like_sf"/>
</dbReference>
<evidence type="ECO:0000256" key="3">
    <source>
        <dbReference type="ARBA" id="ARBA00022714"/>
    </source>
</evidence>
<dbReference type="Gene3D" id="2.40.30.10">
    <property type="entry name" value="Translation factors"/>
    <property type="match status" value="1"/>
</dbReference>
<name>A0ABX1SK09_9PSEU</name>
<keyword evidence="2" id="KW-0285">Flavoprotein</keyword>
<evidence type="ECO:0000259" key="9">
    <source>
        <dbReference type="PROSITE" id="PS51085"/>
    </source>
</evidence>
<keyword evidence="6" id="KW-0560">Oxidoreductase</keyword>
<dbReference type="Pfam" id="PF00175">
    <property type="entry name" value="NAD_binding_1"/>
    <property type="match status" value="1"/>
</dbReference>
<dbReference type="InterPro" id="IPR039261">
    <property type="entry name" value="FNR_nucleotide-bd"/>
</dbReference>
<keyword evidence="5" id="KW-0274">FAD</keyword>
<dbReference type="SUPFAM" id="SSF63380">
    <property type="entry name" value="Riboflavin synthase domain-like"/>
    <property type="match status" value="1"/>
</dbReference>
<protein>
    <submittedName>
        <fullName evidence="11">2Fe-2S iron-sulfur cluster binding domain-containing protein</fullName>
    </submittedName>
</protein>
<dbReference type="Gene3D" id="3.10.20.30">
    <property type="match status" value="1"/>
</dbReference>
<sequence length="349" mass="38080">MHRLLITDVRRLTADAVCITFAVPDELHGEYHFRPGQHVVLARRVGDEEIRRTYSICSPAGGPLRVAVKHLPGGAFSTWATTELRAGDALGVMTPTGRFSLDLLPSHVKHYVAIAAGSGITPILSNIATVLEVERRSRVTLVYANRTHESTMFRDELEDLRERHPGRFALRSVFSRESSRNSHLHGRLTGAWLRELLDNTIPVPDVDEWLLCGPSALVAEVTSVLTVLGVPAHSVHRELFTADNSGEPGGPRDDAVVESDVTVVLNGKRTSFHIGPSDGPILDALLQLRPDAPYACREGVCAICRVRAVEGDVTMRRSSGLEPGELRAGYVLACQAQPASQRVVLDFDA</sequence>
<dbReference type="InterPro" id="IPR001041">
    <property type="entry name" value="2Fe-2S_ferredoxin-type"/>
</dbReference>
<dbReference type="InterPro" id="IPR001709">
    <property type="entry name" value="Flavoprot_Pyr_Nucl_cyt_Rdtase"/>
</dbReference>
<dbReference type="RefSeq" id="WP_169385374.1">
    <property type="nucleotide sequence ID" value="NZ_JAAXLA010000105.1"/>
</dbReference>
<keyword evidence="3" id="KW-0001">2Fe-2S</keyword>
<keyword evidence="7" id="KW-0408">Iron</keyword>
<reference evidence="11 12" key="1">
    <citation type="submission" date="2020-04" db="EMBL/GenBank/DDBJ databases">
        <authorList>
            <person name="Klaysubun C."/>
            <person name="Duangmal K."/>
            <person name="Lipun K."/>
        </authorList>
    </citation>
    <scope>NUCLEOTIDE SEQUENCE [LARGE SCALE GENOMIC DNA]</scope>
    <source>
        <strain evidence="11 12">K10HN5</strain>
    </source>
</reference>
<evidence type="ECO:0000313" key="11">
    <source>
        <dbReference type="EMBL" id="NMI01862.1"/>
    </source>
</evidence>